<evidence type="ECO:0000256" key="1">
    <source>
        <dbReference type="ARBA" id="ARBA00004571"/>
    </source>
</evidence>
<dbReference type="CDD" id="cd01347">
    <property type="entry name" value="ligand_gated_channel"/>
    <property type="match status" value="1"/>
</dbReference>
<comment type="caution">
    <text evidence="16">The sequence shown here is derived from an EMBL/GenBank/DDBJ whole genome shotgun (WGS) entry which is preliminary data.</text>
</comment>
<dbReference type="EMBL" id="JAJHPV010000014">
    <property type="protein sequence ID" value="MCC6072310.1"/>
    <property type="molecule type" value="Genomic_DNA"/>
</dbReference>
<proteinExistence type="inferred from homology"/>
<evidence type="ECO:0000256" key="13">
    <source>
        <dbReference type="SAM" id="SignalP"/>
    </source>
</evidence>
<keyword evidence="17" id="KW-1185">Reference proteome</keyword>
<gene>
    <name evidence="16" type="ORF">LMJ30_15275</name>
</gene>
<evidence type="ECO:0000256" key="9">
    <source>
        <dbReference type="ARBA" id="ARBA00023237"/>
    </source>
</evidence>
<comment type="subcellular location">
    <subcellularLocation>
        <location evidence="1 10">Cell outer membrane</location>
        <topology evidence="1 10">Multi-pass membrane protein</topology>
    </subcellularLocation>
</comment>
<evidence type="ECO:0000256" key="10">
    <source>
        <dbReference type="PROSITE-ProRule" id="PRU01360"/>
    </source>
</evidence>
<reference evidence="16 17" key="1">
    <citation type="submission" date="2021-11" db="EMBL/GenBank/DDBJ databases">
        <authorList>
            <person name="Huq M.A."/>
        </authorList>
    </citation>
    <scope>NUCLEOTIDE SEQUENCE [LARGE SCALE GENOMIC DNA]</scope>
    <source>
        <strain evidence="16 17">MAHUQ-52</strain>
    </source>
</reference>
<keyword evidence="9 10" id="KW-0998">Cell outer membrane</keyword>
<dbReference type="RefSeq" id="WP_229433199.1">
    <property type="nucleotide sequence ID" value="NZ_JAJHPV010000014.1"/>
</dbReference>
<dbReference type="Pfam" id="PF07715">
    <property type="entry name" value="Plug"/>
    <property type="match status" value="1"/>
</dbReference>
<evidence type="ECO:0000256" key="7">
    <source>
        <dbReference type="ARBA" id="ARBA00023136"/>
    </source>
</evidence>
<keyword evidence="7 10" id="KW-0472">Membrane</keyword>
<dbReference type="PANTHER" id="PTHR40980:SF3">
    <property type="entry name" value="TONB-DEPENDENT RECEPTOR-LIKE BETA-BARREL DOMAIN-CONTAINING PROTEIN"/>
    <property type="match status" value="1"/>
</dbReference>
<organism evidence="16 17">
    <name type="scientific">Massilia agrisoli</name>
    <dbReference type="NCBI Taxonomy" id="2892444"/>
    <lineage>
        <taxon>Bacteria</taxon>
        <taxon>Pseudomonadati</taxon>
        <taxon>Pseudomonadota</taxon>
        <taxon>Betaproteobacteria</taxon>
        <taxon>Burkholderiales</taxon>
        <taxon>Oxalobacteraceae</taxon>
        <taxon>Telluria group</taxon>
        <taxon>Massilia</taxon>
    </lineage>
</organism>
<feature type="domain" description="TonB-dependent receptor plug" evidence="15">
    <location>
        <begin position="51"/>
        <end position="144"/>
    </location>
</feature>
<feature type="region of interest" description="Disordered" evidence="12">
    <location>
        <begin position="264"/>
        <end position="286"/>
    </location>
</feature>
<dbReference type="Proteomes" id="UP001198701">
    <property type="component" value="Unassembled WGS sequence"/>
</dbReference>
<evidence type="ECO:0000256" key="2">
    <source>
        <dbReference type="ARBA" id="ARBA00009810"/>
    </source>
</evidence>
<evidence type="ECO:0000313" key="16">
    <source>
        <dbReference type="EMBL" id="MCC6072310.1"/>
    </source>
</evidence>
<evidence type="ECO:0000256" key="6">
    <source>
        <dbReference type="ARBA" id="ARBA00023077"/>
    </source>
</evidence>
<dbReference type="InterPro" id="IPR012910">
    <property type="entry name" value="Plug_dom"/>
</dbReference>
<feature type="signal peptide" evidence="13">
    <location>
        <begin position="1"/>
        <end position="19"/>
    </location>
</feature>
<keyword evidence="3 10" id="KW-0813">Transport</keyword>
<dbReference type="InterPro" id="IPR036942">
    <property type="entry name" value="Beta-barrel_TonB_sf"/>
</dbReference>
<keyword evidence="4 10" id="KW-1134">Transmembrane beta strand</keyword>
<evidence type="ECO:0000259" key="14">
    <source>
        <dbReference type="Pfam" id="PF00593"/>
    </source>
</evidence>
<name>A0ABS8IYP2_9BURK</name>
<dbReference type="Pfam" id="PF00593">
    <property type="entry name" value="TonB_dep_Rec_b-barrel"/>
    <property type="match status" value="1"/>
</dbReference>
<evidence type="ECO:0000259" key="15">
    <source>
        <dbReference type="Pfam" id="PF07715"/>
    </source>
</evidence>
<dbReference type="Gene3D" id="2.170.130.10">
    <property type="entry name" value="TonB-dependent receptor, plug domain"/>
    <property type="match status" value="1"/>
</dbReference>
<evidence type="ECO:0000256" key="3">
    <source>
        <dbReference type="ARBA" id="ARBA00022448"/>
    </source>
</evidence>
<dbReference type="InterPro" id="IPR000531">
    <property type="entry name" value="Beta-barrel_TonB"/>
</dbReference>
<evidence type="ECO:0000256" key="12">
    <source>
        <dbReference type="SAM" id="MobiDB-lite"/>
    </source>
</evidence>
<dbReference type="InterPro" id="IPR039426">
    <property type="entry name" value="TonB-dep_rcpt-like"/>
</dbReference>
<evidence type="ECO:0000256" key="4">
    <source>
        <dbReference type="ARBA" id="ARBA00022452"/>
    </source>
</evidence>
<evidence type="ECO:0000256" key="5">
    <source>
        <dbReference type="ARBA" id="ARBA00022692"/>
    </source>
</evidence>
<evidence type="ECO:0000256" key="8">
    <source>
        <dbReference type="ARBA" id="ARBA00023170"/>
    </source>
</evidence>
<sequence length="718" mass="77929">MTVLAAAFATMACAQAQQAAPKQQEPVKQAAGEKVQQVEVKGSAQAYDPRRDDTASKIVVNNAEIVKYGDTNVLDVLKRLPGVTVSGGAVRMRGLGAGYTQFLVNGERPPSGFSLESLAPDSIERIEVMRAASAEFSTQSIAGTVNIVLKRVVSKASRELKAGAGLSRGLLSPSASLQLSDKAGAMSYTVSLAASRNRFEQDVRSIEENFDLARRRTMLRESSAHNVGVNEGINIGPRLSWTFANGDTLSWNSFANKHRFDMTSDRRTDTSEGQGVPLPDSNSRTAGDFEYARTDLNWVRKLGDSARIDIKGAATYSRNGSDIRRLAFNAQGDTALDSVTLTGADEIGYTTTGKYSTPIGDGHAFAMGWDGGYADRDDGKQRRETGLPGAFPINSDEDFAAEVTRFAVYGQDEWTITKHLSVYLGARWEGIRTTSSGNTFATTTSRTGVWSPLFHTLYKLPGMKGDQVRFSVTRTYKAPSTSALVPRRFTALNNSVTEPDYQGNPKLQPELALGIDASYEHYWGEGALLSASVSMRKIEGYTRRGLILDTDGRWVSLPVNDGDAHTRGIELEAKFPLKAVMKDAPNVDLRASLSRNWSTVDAVPGPNNRLDSQTPFSATLGIDYKAGALTAGASYAFKNGGPVRISENLGSYTSVRRDLEVYAVWKFNPAYQLRVAVSNVLGQDYINDSTYADSFGSSRSRTVYPGPTVARATLEVKF</sequence>
<feature type="domain" description="TonB-dependent receptor-like beta-barrel" evidence="14">
    <location>
        <begin position="245"/>
        <end position="680"/>
    </location>
</feature>
<feature type="chain" id="PRO_5045994312" evidence="13">
    <location>
        <begin position="20"/>
        <end position="718"/>
    </location>
</feature>
<keyword evidence="13" id="KW-0732">Signal</keyword>
<dbReference type="SUPFAM" id="SSF56935">
    <property type="entry name" value="Porins"/>
    <property type="match status" value="1"/>
</dbReference>
<dbReference type="InterPro" id="IPR037066">
    <property type="entry name" value="Plug_dom_sf"/>
</dbReference>
<keyword evidence="6 11" id="KW-0798">TonB box</keyword>
<dbReference type="PROSITE" id="PS52016">
    <property type="entry name" value="TONB_DEPENDENT_REC_3"/>
    <property type="match status" value="1"/>
</dbReference>
<comment type="similarity">
    <text evidence="2 10 11">Belongs to the TonB-dependent receptor family.</text>
</comment>
<dbReference type="PANTHER" id="PTHR40980">
    <property type="entry name" value="PLUG DOMAIN-CONTAINING PROTEIN"/>
    <property type="match status" value="1"/>
</dbReference>
<evidence type="ECO:0000313" key="17">
    <source>
        <dbReference type="Proteomes" id="UP001198701"/>
    </source>
</evidence>
<evidence type="ECO:0000256" key="11">
    <source>
        <dbReference type="RuleBase" id="RU003357"/>
    </source>
</evidence>
<dbReference type="Gene3D" id="2.40.170.20">
    <property type="entry name" value="TonB-dependent receptor, beta-barrel domain"/>
    <property type="match status" value="1"/>
</dbReference>
<protein>
    <submittedName>
        <fullName evidence="16">TonB-dependent receptor</fullName>
    </submittedName>
</protein>
<accession>A0ABS8IYP2</accession>
<keyword evidence="5 10" id="KW-0812">Transmembrane</keyword>
<keyword evidence="8 16" id="KW-0675">Receptor</keyword>